<feature type="region of interest" description="Disordered" evidence="1">
    <location>
        <begin position="868"/>
        <end position="894"/>
    </location>
</feature>
<accession>A0A836BMH1</accession>
<protein>
    <submittedName>
        <fullName evidence="2">Uncharacterized protein</fullName>
    </submittedName>
</protein>
<name>A0A836BMH1_9CHLO</name>
<feature type="compositionally biased region" description="Acidic residues" evidence="1">
    <location>
        <begin position="87"/>
        <end position="99"/>
    </location>
</feature>
<feature type="region of interest" description="Disordered" evidence="1">
    <location>
        <begin position="370"/>
        <end position="690"/>
    </location>
</feature>
<feature type="region of interest" description="Disordered" evidence="1">
    <location>
        <begin position="217"/>
        <end position="240"/>
    </location>
</feature>
<feature type="compositionally biased region" description="Low complexity" evidence="1">
    <location>
        <begin position="479"/>
        <end position="519"/>
    </location>
</feature>
<feature type="compositionally biased region" description="Low complexity" evidence="1">
    <location>
        <begin position="109"/>
        <end position="138"/>
    </location>
</feature>
<feature type="compositionally biased region" description="Low complexity" evidence="1">
    <location>
        <begin position="573"/>
        <end position="582"/>
    </location>
</feature>
<dbReference type="Proteomes" id="UP000612055">
    <property type="component" value="Unassembled WGS sequence"/>
</dbReference>
<dbReference type="EMBL" id="JAEHOE010000256">
    <property type="protein sequence ID" value="KAG2482141.1"/>
    <property type="molecule type" value="Genomic_DNA"/>
</dbReference>
<evidence type="ECO:0000256" key="1">
    <source>
        <dbReference type="SAM" id="MobiDB-lite"/>
    </source>
</evidence>
<feature type="compositionally biased region" description="Basic residues" evidence="1">
    <location>
        <begin position="598"/>
        <end position="611"/>
    </location>
</feature>
<reference evidence="2" key="1">
    <citation type="journal article" date="2020" name="bioRxiv">
        <title>Comparative genomics of Chlamydomonas.</title>
        <authorList>
            <person name="Craig R.J."/>
            <person name="Hasan A.R."/>
            <person name="Ness R.W."/>
            <person name="Keightley P.D."/>
        </authorList>
    </citation>
    <scope>NUCLEOTIDE SEQUENCE</scope>
    <source>
        <strain evidence="2">CCAP 11/70</strain>
    </source>
</reference>
<keyword evidence="3" id="KW-1185">Reference proteome</keyword>
<feature type="compositionally biased region" description="Pro residues" evidence="1">
    <location>
        <begin position="653"/>
        <end position="682"/>
    </location>
</feature>
<organism evidence="2 3">
    <name type="scientific">Edaphochlamys debaryana</name>
    <dbReference type="NCBI Taxonomy" id="47281"/>
    <lineage>
        <taxon>Eukaryota</taxon>
        <taxon>Viridiplantae</taxon>
        <taxon>Chlorophyta</taxon>
        <taxon>core chlorophytes</taxon>
        <taxon>Chlorophyceae</taxon>
        <taxon>CS clade</taxon>
        <taxon>Chlamydomonadales</taxon>
        <taxon>Chlamydomonadales incertae sedis</taxon>
        <taxon>Edaphochlamys</taxon>
    </lineage>
</organism>
<sequence>MARVAKKPKGSAAARTPIGNTAVAAPARDGKRRLSSGGRGIARADAKRPRETPHTGSRPGATQGRGRTATQAPPSPPSPSTSLTPEDSADGDEGSEEDSGVGTSGEGGAVTTAESDESAPSLEASGEESSSGGATSDGLEGGSSSSHDLAAPPRAPGAGPAPAPGAHGGARGPSYSSIGTDAPLDSDNEGGTGGRGGPSQEASEDLVDGLGAAAQTLRRSPPASGLHRATPLSARAARGAPRAGVSVGAAGSRGAAAAAASTDPPAGANSAACRASVDLVYADAALPLPLPRPARQLCVPGGGLELVLVVEWVEPGVGAEGAAVRRSEPHPGRIMTTRGATPFGIRLDKELRRSLAQCRLLYYRPSGVRTAAKAGPQGPRGVLRVELPRPARGARAPASAAAGGRRGAAESEESDEGGEDEAEDGEEDEAEDEEEDGSDGEAAGGKEDGRAAAAAGGRQAVGRSTQQDLPQRARPPAPAAADLLHRGGMAAGTARPAAAVGKAQADAAAAASLAATARAGGSGPQPQPLAPGPKAPVRKAPPPPARAEAAAVGAQAAAGGGGMARAPAPGPAPVASAAVAAPVKEEPQEGARAGPQLGRRRLKSTPKRLRAHSGEDTPVRGGEPRPSPAAAGPADGAHEAGGPTASIVGSVQHPPPPARAPAAQPPTPAKPAAPTEPAPNAPAPSSSLRQDPREALRHLLSMELVGRGWRDVAERLDWLELQPGSPGADAAADAAAVAAAKAADPSSGAAAALAVAALGDARAALLRAEANDALWPPLPLTNEITPARVLVARLLQGALTLHELLQRLCRPLAGARFARAVFTAVPGTAEAAAQVLALHRSRWSELAGPELGAALRLRRELLAEEREWEGEGAGAGEGEGAAAGPGRARGAERQ</sequence>
<feature type="compositionally biased region" description="Acidic residues" evidence="1">
    <location>
        <begin position="410"/>
        <end position="439"/>
    </location>
</feature>
<proteinExistence type="predicted"/>
<gene>
    <name evidence="2" type="ORF">HYH03_018900</name>
</gene>
<feature type="compositionally biased region" description="Pro residues" evidence="1">
    <location>
        <begin position="525"/>
        <end position="545"/>
    </location>
</feature>
<feature type="compositionally biased region" description="Pro residues" evidence="1">
    <location>
        <begin position="153"/>
        <end position="163"/>
    </location>
</feature>
<feature type="region of interest" description="Disordered" evidence="1">
    <location>
        <begin position="1"/>
        <end position="203"/>
    </location>
</feature>
<evidence type="ECO:0000313" key="3">
    <source>
        <dbReference type="Proteomes" id="UP000612055"/>
    </source>
</evidence>
<feature type="compositionally biased region" description="Low complexity" evidence="1">
    <location>
        <begin position="628"/>
        <end position="643"/>
    </location>
</feature>
<evidence type="ECO:0000313" key="2">
    <source>
        <dbReference type="EMBL" id="KAG2482141.1"/>
    </source>
</evidence>
<dbReference type="AlphaFoldDB" id="A0A836BMH1"/>
<feature type="compositionally biased region" description="Low complexity" evidence="1">
    <location>
        <begin position="388"/>
        <end position="403"/>
    </location>
</feature>
<comment type="caution">
    <text evidence="2">The sequence shown here is derived from an EMBL/GenBank/DDBJ whole genome shotgun (WGS) entry which is preliminary data.</text>
</comment>
<feature type="compositionally biased region" description="Low complexity" evidence="1">
    <location>
        <begin position="546"/>
        <end position="557"/>
    </location>
</feature>
<feature type="compositionally biased region" description="Gly residues" evidence="1">
    <location>
        <begin position="871"/>
        <end position="883"/>
    </location>
</feature>
<feature type="compositionally biased region" description="Basic and acidic residues" evidence="1">
    <location>
        <begin position="42"/>
        <end position="53"/>
    </location>
</feature>